<evidence type="ECO:0000256" key="2">
    <source>
        <dbReference type="ARBA" id="ARBA00023157"/>
    </source>
</evidence>
<feature type="domain" description="CUB" evidence="4">
    <location>
        <begin position="641"/>
        <end position="714"/>
    </location>
</feature>
<comment type="caution">
    <text evidence="3">Lacks conserved residue(s) required for the propagation of feature annotation.</text>
</comment>
<keyword evidence="2 3" id="KW-1015">Disulfide bond</keyword>
<name>A0A7R9E092_9NEOP</name>
<evidence type="ECO:0000256" key="1">
    <source>
        <dbReference type="ARBA" id="ARBA00022737"/>
    </source>
</evidence>
<evidence type="ECO:0000256" key="3">
    <source>
        <dbReference type="PROSITE-ProRule" id="PRU00059"/>
    </source>
</evidence>
<dbReference type="CDD" id="cd00041">
    <property type="entry name" value="CUB"/>
    <property type="match status" value="5"/>
</dbReference>
<feature type="disulfide bond" evidence="3">
    <location>
        <begin position="515"/>
        <end position="542"/>
    </location>
</feature>
<dbReference type="FunFam" id="2.60.120.290:FF:000013">
    <property type="entry name" value="Membrane frizzled-related protein"/>
    <property type="match status" value="2"/>
</dbReference>
<feature type="domain" description="CUB" evidence="4">
    <location>
        <begin position="25"/>
        <end position="143"/>
    </location>
</feature>
<dbReference type="AlphaFoldDB" id="A0A7R9E092"/>
<feature type="domain" description="CUB" evidence="4">
    <location>
        <begin position="373"/>
        <end position="512"/>
    </location>
</feature>
<keyword evidence="1" id="KW-0677">Repeat</keyword>
<evidence type="ECO:0000259" key="4">
    <source>
        <dbReference type="PROSITE" id="PS01180"/>
    </source>
</evidence>
<dbReference type="EMBL" id="OB792873">
    <property type="protein sequence ID" value="CAD7425032.1"/>
    <property type="molecule type" value="Genomic_DNA"/>
</dbReference>
<sequence length="1114" mass="122671">MKKDCTLGLDLEVSSQGDPTVCPVCGGDLTGDSGYVSSPPASLNLSSYYCIWERVTPSTANETLTFTVLNGTFGATPYPNCLFYGTHLSIRAAADEIKLADLCANATTPLVYPSPFSMNKVFGIQSSYESSGKMNFTLKYSSSPCGGVLNGPEETVSSPNYPNNYPPNTDCAWSVSYPEGQAIKIHFISLNMEADCEKDYLLIHSGHIPSSPRIGRYCGNSPPSDITSHSNTLWIAFHSDAETQGQGFQLTLEPVTGGCGGIIIGANKEISTPNFPKIYPNNAECDWEIRVDDGYTIQLDFVERFYIENSSNCQNDFVEAFDYINEQWVSFGRQCGRNIPTHIKGTTNKMRVLFRSNSQIQADGFKARWKTNCGGVITNKTFGHVMSPGYPLIKAAACGGNITEQRLIKSPVNNNQLNNRVRCNWLITAPVGKRVTLRFTSLKIEYHASCNYDYIEAYDDKTTNEKHRMGRYCGNLDSNPPKIHSTGRYLSLLFITDGSSQGEGFLASVMFTTVCGGLMNVSQQMQTLRYPVSGKYATFLDCAWTLVAPLGQIIQLKITSLDMASCFNMSTASCDCDYLEVHDGVSQYSDLIGRFCGNTAPPAFTSSSNKMWIHFVSDGTENRNGFQVQYHGKHREFGTICGNSTLNVTSSLQELTSPNYPGNYPVNIRCRWLLTFGPVGNRWSSINKIYIHFKELDLETGGDDCRNDWLQVSDINEVALRVSHSSLMSSGEMKPRSGDWMNNNRFISEGLEQEYIFSGQSSDGISMYHEVALCVSHSLLISSDRMKPRSGDWAVMINFLQEAAMISFIHWQQCKLERSINICIRETSNTLTVPHPPTLPLSSSVPYSTSQFLSPSATLKECLPLQGSRQPSGKGTFCGHGEPLDYYSNSANVQIVFVSNFNVTARGFKIQYGLQGEDDWLTVHSGLTVRDGLTPSSPRLAKLCGYQIPSPIFSNTSALRLFRHQKRASAGFYDVTDITYTTTDQGPGCGGTVFNFGGVFTSPFYPGNYRNTSKCRWDVMVPTGLTDVPAVYEGVSAHVVVRYTSSVHNGGTGWVLHFMGKVPGHCVAIIFVSAVLLVTGVGQDIKIDTTSSMPANSTCLYPPLPTSKTMFPRA</sequence>
<feature type="domain" description="CUB" evidence="4">
    <location>
        <begin position="989"/>
        <end position="1025"/>
    </location>
</feature>
<feature type="domain" description="CUB" evidence="4">
    <location>
        <begin position="515"/>
        <end position="633"/>
    </location>
</feature>
<dbReference type="Gene3D" id="2.60.120.290">
    <property type="entry name" value="Spermadhesin, CUB domain"/>
    <property type="match status" value="7"/>
</dbReference>
<feature type="domain" description="CUB" evidence="4">
    <location>
        <begin position="145"/>
        <end position="255"/>
    </location>
</feature>
<proteinExistence type="predicted"/>
<organism evidence="5">
    <name type="scientific">Timema monikensis</name>
    <dbReference type="NCBI Taxonomy" id="170555"/>
    <lineage>
        <taxon>Eukaryota</taxon>
        <taxon>Metazoa</taxon>
        <taxon>Ecdysozoa</taxon>
        <taxon>Arthropoda</taxon>
        <taxon>Hexapoda</taxon>
        <taxon>Insecta</taxon>
        <taxon>Pterygota</taxon>
        <taxon>Neoptera</taxon>
        <taxon>Polyneoptera</taxon>
        <taxon>Phasmatodea</taxon>
        <taxon>Timematodea</taxon>
        <taxon>Timematoidea</taxon>
        <taxon>Timematidae</taxon>
        <taxon>Timema</taxon>
    </lineage>
</organism>
<dbReference type="PROSITE" id="PS01180">
    <property type="entry name" value="CUB"/>
    <property type="match status" value="7"/>
</dbReference>
<protein>
    <recommendedName>
        <fullName evidence="4">CUB domain-containing protein</fullName>
    </recommendedName>
</protein>
<reference evidence="5" key="1">
    <citation type="submission" date="2020-11" db="EMBL/GenBank/DDBJ databases">
        <authorList>
            <person name="Tran Van P."/>
        </authorList>
    </citation>
    <scope>NUCLEOTIDE SEQUENCE</scope>
</reference>
<dbReference type="SUPFAM" id="SSF49854">
    <property type="entry name" value="Spermadhesin, CUB domain"/>
    <property type="match status" value="7"/>
</dbReference>
<dbReference type="InterPro" id="IPR000859">
    <property type="entry name" value="CUB_dom"/>
</dbReference>
<gene>
    <name evidence="5" type="ORF">TMSB3V08_LOCUS1957</name>
</gene>
<feature type="domain" description="CUB" evidence="4">
    <location>
        <begin position="259"/>
        <end position="372"/>
    </location>
</feature>
<dbReference type="InterPro" id="IPR035914">
    <property type="entry name" value="Sperma_CUB_dom_sf"/>
</dbReference>
<evidence type="ECO:0000313" key="5">
    <source>
        <dbReference type="EMBL" id="CAD7425032.1"/>
    </source>
</evidence>
<accession>A0A7R9E092</accession>
<dbReference type="Pfam" id="PF00431">
    <property type="entry name" value="CUB"/>
    <property type="match status" value="6"/>
</dbReference>
<dbReference type="FunFam" id="2.60.120.290:FF:000005">
    <property type="entry name" value="Procollagen C-endopeptidase enhancer 1"/>
    <property type="match status" value="2"/>
</dbReference>
<dbReference type="PANTHER" id="PTHR24251">
    <property type="entry name" value="OVOCHYMASE-RELATED"/>
    <property type="match status" value="1"/>
</dbReference>
<dbReference type="SMART" id="SM00042">
    <property type="entry name" value="CUB"/>
    <property type="match status" value="5"/>
</dbReference>